<gene>
    <name evidence="3" type="ORF">SAMN02745941_01348</name>
</gene>
<organism evidence="3 4">
    <name type="scientific">Clostridium intestinale DSM 6191</name>
    <dbReference type="NCBI Taxonomy" id="1121320"/>
    <lineage>
        <taxon>Bacteria</taxon>
        <taxon>Bacillati</taxon>
        <taxon>Bacillota</taxon>
        <taxon>Clostridia</taxon>
        <taxon>Eubacteriales</taxon>
        <taxon>Clostridiaceae</taxon>
        <taxon>Clostridium</taxon>
    </lineage>
</organism>
<dbReference type="RefSeq" id="WP_083553431.1">
    <property type="nucleotide sequence ID" value="NZ_FQXU01000004.1"/>
</dbReference>
<dbReference type="InterPro" id="IPR029052">
    <property type="entry name" value="Metallo-depent_PP-like"/>
</dbReference>
<dbReference type="GO" id="GO:0016787">
    <property type="term" value="F:hydrolase activity"/>
    <property type="evidence" value="ECO:0007669"/>
    <property type="project" value="InterPro"/>
</dbReference>
<proteinExistence type="predicted"/>
<protein>
    <recommendedName>
        <fullName evidence="2">Calcineurin-like phosphoesterase domain-containing protein</fullName>
    </recommendedName>
</protein>
<evidence type="ECO:0000313" key="3">
    <source>
        <dbReference type="EMBL" id="SHH93099.1"/>
    </source>
</evidence>
<dbReference type="InterPro" id="IPR051158">
    <property type="entry name" value="Metallophosphoesterase_sf"/>
</dbReference>
<evidence type="ECO:0000259" key="2">
    <source>
        <dbReference type="Pfam" id="PF00149"/>
    </source>
</evidence>
<feature type="transmembrane region" description="Helical" evidence="1">
    <location>
        <begin position="116"/>
        <end position="134"/>
    </location>
</feature>
<dbReference type="Proteomes" id="UP000184241">
    <property type="component" value="Unassembled WGS sequence"/>
</dbReference>
<dbReference type="PANTHER" id="PTHR31302:SF0">
    <property type="entry name" value="TRANSMEMBRANE PROTEIN WITH METALLOPHOSPHOESTERASE DOMAIN"/>
    <property type="match status" value="1"/>
</dbReference>
<dbReference type="Pfam" id="PF00149">
    <property type="entry name" value="Metallophos"/>
    <property type="match status" value="1"/>
</dbReference>
<dbReference type="AlphaFoldDB" id="A0A1M5WZR7"/>
<keyword evidence="1" id="KW-1133">Transmembrane helix</keyword>
<keyword evidence="1" id="KW-0812">Transmembrane</keyword>
<dbReference type="EMBL" id="FQXU01000004">
    <property type="protein sequence ID" value="SHH93099.1"/>
    <property type="molecule type" value="Genomic_DNA"/>
</dbReference>
<keyword evidence="1" id="KW-0472">Membrane</keyword>
<evidence type="ECO:0000313" key="4">
    <source>
        <dbReference type="Proteomes" id="UP000184241"/>
    </source>
</evidence>
<reference evidence="3 4" key="1">
    <citation type="submission" date="2016-11" db="EMBL/GenBank/DDBJ databases">
        <authorList>
            <person name="Jaros S."/>
            <person name="Januszkiewicz K."/>
            <person name="Wedrychowicz H."/>
        </authorList>
    </citation>
    <scope>NUCLEOTIDE SEQUENCE [LARGE SCALE GENOMIC DNA]</scope>
    <source>
        <strain evidence="3 4">DSM 6191</strain>
    </source>
</reference>
<evidence type="ECO:0000256" key="1">
    <source>
        <dbReference type="SAM" id="Phobius"/>
    </source>
</evidence>
<dbReference type="Gene3D" id="3.60.21.10">
    <property type="match status" value="1"/>
</dbReference>
<accession>A0A1M5WZR7</accession>
<feature type="transmembrane region" description="Helical" evidence="1">
    <location>
        <begin position="42"/>
        <end position="61"/>
    </location>
</feature>
<sequence>MNKKMMFLVVAAMLIVYTLLNYYIGIRGLELVGIFNKDINRVIYWVIFYLFAFSYIVSKLLERYMPNKISGVFNYLGSYYMAVLLYSIIIIVIVDLFRLVNWKFNILGVNDTFKTYMGIVIVCILAFVLIYGTWSGSSTVINKYTLSVDKTAGDMKKLNIIMASDIHIGSVGYRNRMEKLVELTNSVKPDIVLLAGDIIDDRVEPFIEGNVGEYFKQIEAPLGIYAVTGNHEYISGKVDEFVKILEENNVKVLRDDYSEINGSFYVVGRDDVSGGSYQETKRKDLSDITKNINKDLPIIVMDHQPKYLQEAVDAGVDLQVSGHTHRGQLSPSNLITKRLFEIDWGYLKKENLNVIVSSGFGTWGPPIRIGSRSELVNIILEFK</sequence>
<name>A0A1M5WZR7_9CLOT</name>
<dbReference type="CDD" id="cd07385">
    <property type="entry name" value="MPP_YkuE_C"/>
    <property type="match status" value="1"/>
</dbReference>
<dbReference type="InterPro" id="IPR004843">
    <property type="entry name" value="Calcineurin-like_PHP"/>
</dbReference>
<dbReference type="SUPFAM" id="SSF56300">
    <property type="entry name" value="Metallo-dependent phosphatases"/>
    <property type="match status" value="1"/>
</dbReference>
<dbReference type="PANTHER" id="PTHR31302">
    <property type="entry name" value="TRANSMEMBRANE PROTEIN WITH METALLOPHOSPHOESTERASE DOMAIN-RELATED"/>
    <property type="match status" value="1"/>
</dbReference>
<feature type="domain" description="Calcineurin-like phosphoesterase" evidence="2">
    <location>
        <begin position="159"/>
        <end position="326"/>
    </location>
</feature>
<feature type="transmembrane region" description="Helical" evidence="1">
    <location>
        <begin position="7"/>
        <end position="26"/>
    </location>
</feature>
<feature type="transmembrane region" description="Helical" evidence="1">
    <location>
        <begin position="73"/>
        <end position="96"/>
    </location>
</feature>